<dbReference type="HOGENOM" id="CLU_2742937_0_0_1"/>
<sequence>MRGADISYCDVEYLRPRLLNHFYNATLVRGVSRSTTLIANGSNKALHNPPPMDPSGSWFENTHQSRYTEIP</sequence>
<name>T1GIX3_MEGSC</name>
<proteinExistence type="predicted"/>
<dbReference type="AlphaFoldDB" id="T1GIX3"/>
<evidence type="ECO:0000313" key="3">
    <source>
        <dbReference type="Proteomes" id="UP000015102"/>
    </source>
</evidence>
<protein>
    <submittedName>
        <fullName evidence="2">Uncharacterized protein</fullName>
    </submittedName>
</protein>
<dbReference type="EMBL" id="CAQQ02393003">
    <property type="status" value="NOT_ANNOTATED_CDS"/>
    <property type="molecule type" value="Genomic_DNA"/>
</dbReference>
<feature type="compositionally biased region" description="Polar residues" evidence="1">
    <location>
        <begin position="58"/>
        <end position="71"/>
    </location>
</feature>
<dbReference type="EMBL" id="CAQQ02393004">
    <property type="status" value="NOT_ANNOTATED_CDS"/>
    <property type="molecule type" value="Genomic_DNA"/>
</dbReference>
<dbReference type="Proteomes" id="UP000015102">
    <property type="component" value="Unassembled WGS sequence"/>
</dbReference>
<evidence type="ECO:0000256" key="1">
    <source>
        <dbReference type="SAM" id="MobiDB-lite"/>
    </source>
</evidence>
<feature type="region of interest" description="Disordered" evidence="1">
    <location>
        <begin position="41"/>
        <end position="71"/>
    </location>
</feature>
<reference evidence="2" key="2">
    <citation type="submission" date="2015-06" db="UniProtKB">
        <authorList>
            <consortium name="EnsemblMetazoa"/>
        </authorList>
    </citation>
    <scope>IDENTIFICATION</scope>
</reference>
<dbReference type="EMBL" id="CAQQ02393005">
    <property type="status" value="NOT_ANNOTATED_CDS"/>
    <property type="molecule type" value="Genomic_DNA"/>
</dbReference>
<reference evidence="3" key="1">
    <citation type="submission" date="2013-02" db="EMBL/GenBank/DDBJ databases">
        <authorList>
            <person name="Hughes D."/>
        </authorList>
    </citation>
    <scope>NUCLEOTIDE SEQUENCE</scope>
    <source>
        <strain>Durham</strain>
        <strain evidence="3">NC isolate 2 -- Noor lab</strain>
    </source>
</reference>
<keyword evidence="3" id="KW-1185">Reference proteome</keyword>
<organism evidence="2 3">
    <name type="scientific">Megaselia scalaris</name>
    <name type="common">Humpbacked fly</name>
    <name type="synonym">Phora scalaris</name>
    <dbReference type="NCBI Taxonomy" id="36166"/>
    <lineage>
        <taxon>Eukaryota</taxon>
        <taxon>Metazoa</taxon>
        <taxon>Ecdysozoa</taxon>
        <taxon>Arthropoda</taxon>
        <taxon>Hexapoda</taxon>
        <taxon>Insecta</taxon>
        <taxon>Pterygota</taxon>
        <taxon>Neoptera</taxon>
        <taxon>Endopterygota</taxon>
        <taxon>Diptera</taxon>
        <taxon>Brachycera</taxon>
        <taxon>Muscomorpha</taxon>
        <taxon>Platypezoidea</taxon>
        <taxon>Phoridae</taxon>
        <taxon>Megaseliini</taxon>
        <taxon>Megaselia</taxon>
    </lineage>
</organism>
<evidence type="ECO:0000313" key="2">
    <source>
        <dbReference type="EnsemblMetazoa" id="MESCA003410-PA"/>
    </source>
</evidence>
<accession>T1GIX3</accession>
<dbReference type="EnsemblMetazoa" id="MESCA003410-RA">
    <property type="protein sequence ID" value="MESCA003410-PA"/>
    <property type="gene ID" value="MESCA003410"/>
</dbReference>